<protein>
    <submittedName>
        <fullName evidence="2">Thioredoxin domain-containing protein</fullName>
    </submittedName>
</protein>
<dbReference type="GO" id="GO:0015035">
    <property type="term" value="F:protein-disulfide reductase activity"/>
    <property type="evidence" value="ECO:0007669"/>
    <property type="project" value="TreeGrafter"/>
</dbReference>
<feature type="domain" description="Thioredoxin" evidence="1">
    <location>
        <begin position="10"/>
        <end position="150"/>
    </location>
</feature>
<accession>H8I4Y6</accession>
<gene>
    <name evidence="2" type="ordered locus">Mtc_2347</name>
</gene>
<dbReference type="InterPro" id="IPR036249">
    <property type="entry name" value="Thioredoxin-like_sf"/>
</dbReference>
<evidence type="ECO:0000259" key="1">
    <source>
        <dbReference type="PROSITE" id="PS51352"/>
    </source>
</evidence>
<organism evidence="2 3">
    <name type="scientific">Methanocella conradii (strain DSM 24694 / JCM 17849 / CGMCC 1.5162 / HZ254)</name>
    <dbReference type="NCBI Taxonomy" id="1041930"/>
    <lineage>
        <taxon>Archaea</taxon>
        <taxon>Methanobacteriati</taxon>
        <taxon>Methanobacteriota</taxon>
        <taxon>Stenosarchaea group</taxon>
        <taxon>Methanomicrobia</taxon>
        <taxon>Methanocellales</taxon>
        <taxon>Methanocellaceae</taxon>
        <taxon>Methanocella</taxon>
    </lineage>
</organism>
<dbReference type="STRING" id="1041930.Mtc_2347"/>
<dbReference type="Pfam" id="PF00085">
    <property type="entry name" value="Thioredoxin"/>
    <property type="match status" value="1"/>
</dbReference>
<dbReference type="PROSITE" id="PS51352">
    <property type="entry name" value="THIOREDOXIN_2"/>
    <property type="match status" value="1"/>
</dbReference>
<sequence length="153" mass="16762">MIAKRLIVWAVLALMACVFMAGLAQQQAIQQAKVTMADIDNALTKGPVFIEFETAECGYCRQQRPITQQLEAEYAGKATFFYVDAVENRGLAKAFMVTGVPQMDVIAKKADGKYTYIDRNGAPSDSISASRFMGLTQKDALKKALDAAIQARK</sequence>
<dbReference type="RefSeq" id="WP_014406911.1">
    <property type="nucleotide sequence ID" value="NC_017034.1"/>
</dbReference>
<name>H8I4Y6_METCZ</name>
<evidence type="ECO:0000313" key="3">
    <source>
        <dbReference type="Proteomes" id="UP000005233"/>
    </source>
</evidence>
<dbReference type="EMBL" id="CP003243">
    <property type="protein sequence ID" value="AFD01080.1"/>
    <property type="molecule type" value="Genomic_DNA"/>
</dbReference>
<dbReference type="InterPro" id="IPR013766">
    <property type="entry name" value="Thioredoxin_domain"/>
</dbReference>
<dbReference type="GeneID" id="11972522"/>
<proteinExistence type="predicted"/>
<dbReference type="Proteomes" id="UP000005233">
    <property type="component" value="Chromosome"/>
</dbReference>
<dbReference type="PROSITE" id="PS51257">
    <property type="entry name" value="PROKAR_LIPOPROTEIN"/>
    <property type="match status" value="1"/>
</dbReference>
<reference evidence="2 3" key="1">
    <citation type="journal article" date="2012" name="J. Bacteriol.">
        <title>Complete genome sequence of a thermophilic methanogen, Methanocella conradii HZ254, isolated from Chinese rice field soil.</title>
        <authorList>
            <person name="Lu Z."/>
            <person name="Lu Y."/>
        </authorList>
    </citation>
    <scope>NUCLEOTIDE SEQUENCE [LARGE SCALE GENOMIC DNA]</scope>
    <source>
        <strain evidence="3">DSM 24694 / JCM 17849 / CGMCC 1.5162 / HZ254</strain>
    </source>
</reference>
<evidence type="ECO:0000313" key="2">
    <source>
        <dbReference type="EMBL" id="AFD01080.1"/>
    </source>
</evidence>
<dbReference type="CDD" id="cd02947">
    <property type="entry name" value="TRX_family"/>
    <property type="match status" value="1"/>
</dbReference>
<dbReference type="AlphaFoldDB" id="H8I4Y6"/>
<dbReference type="PANTHER" id="PTHR45663:SF11">
    <property type="entry name" value="GEO12009P1"/>
    <property type="match status" value="1"/>
</dbReference>
<dbReference type="GO" id="GO:0005737">
    <property type="term" value="C:cytoplasm"/>
    <property type="evidence" value="ECO:0007669"/>
    <property type="project" value="TreeGrafter"/>
</dbReference>
<dbReference type="Gene3D" id="3.40.30.10">
    <property type="entry name" value="Glutaredoxin"/>
    <property type="match status" value="1"/>
</dbReference>
<dbReference type="KEGG" id="mez:Mtc_2347"/>
<dbReference type="eggNOG" id="arCOG01974">
    <property type="taxonomic scope" value="Archaea"/>
</dbReference>
<dbReference type="SUPFAM" id="SSF52833">
    <property type="entry name" value="Thioredoxin-like"/>
    <property type="match status" value="1"/>
</dbReference>
<dbReference type="HOGENOM" id="CLU_090389_10_4_2"/>
<dbReference type="PANTHER" id="PTHR45663">
    <property type="entry name" value="GEO12009P1"/>
    <property type="match status" value="1"/>
</dbReference>
<keyword evidence="3" id="KW-1185">Reference proteome</keyword>